<evidence type="ECO:0000259" key="13">
    <source>
        <dbReference type="PROSITE" id="PS51081"/>
    </source>
</evidence>
<evidence type="ECO:0000256" key="8">
    <source>
        <dbReference type="ARBA" id="ARBA00022833"/>
    </source>
</evidence>
<dbReference type="InterPro" id="IPR049548">
    <property type="entry name" value="Sina-like_RING"/>
</dbReference>
<dbReference type="InterPro" id="IPR008974">
    <property type="entry name" value="TRAF-like"/>
</dbReference>
<comment type="domain">
    <text evidence="10">The SBD domain (substrate-binding domain) mediates the interaction with substrate proteins. It is related to the TRAF family.</text>
</comment>
<evidence type="ECO:0000313" key="15">
    <source>
        <dbReference type="Proteomes" id="UP000823941"/>
    </source>
</evidence>
<evidence type="ECO:0000256" key="11">
    <source>
        <dbReference type="SAM" id="MobiDB-lite"/>
    </source>
</evidence>
<evidence type="ECO:0000256" key="4">
    <source>
        <dbReference type="ARBA" id="ARBA00022679"/>
    </source>
</evidence>
<feature type="domain" description="RING-type" evidence="12">
    <location>
        <begin position="17"/>
        <end position="54"/>
    </location>
</feature>
<dbReference type="InterPro" id="IPR001841">
    <property type="entry name" value="Znf_RING"/>
</dbReference>
<sequence>MAAISKKAAAAAALPECPVCMEAMCAPIFQCKVGHSLCHTCTSNLRPPVCPICREDMTQMRNWQLEEILNKAQVPCPNKSRGCIYVTKTVDVEDHLKECIFRSMDCPLGVVFGKCSWNGQLKEMMDHFSQRHPENCNVTSDAEVVLKNINIKEDDRFVYLLAQGKLVFIMTVKLDTLQNMAYWTVQHIGSKKAAQQHVYEIHLTSQQDARRKVVFTDHCFNDAIKADEVFRMGKCAILPLETFAHFVKDKKIGFRFFIKKMPFAPKSNKENKPDENKSNEGNQNKPNSKGPGPNAGPKPKGPGPNPTGSGPKPKGTEPNQKGPNAKGTKAAKA</sequence>
<dbReference type="SUPFAM" id="SSF49599">
    <property type="entry name" value="TRAF domain-like"/>
    <property type="match status" value="1"/>
</dbReference>
<feature type="compositionally biased region" description="Low complexity" evidence="11">
    <location>
        <begin position="281"/>
        <end position="293"/>
    </location>
</feature>
<keyword evidence="6 9" id="KW-0863">Zinc-finger</keyword>
<dbReference type="Gene3D" id="2.60.210.10">
    <property type="entry name" value="Apoptosis, Tumor Necrosis Factor Receptor Associated Protein 2, Chain A"/>
    <property type="match status" value="1"/>
</dbReference>
<dbReference type="PANTHER" id="PTHR45877:SF2">
    <property type="entry name" value="E3 UBIQUITIN-PROTEIN LIGASE SINA-RELATED"/>
    <property type="match status" value="1"/>
</dbReference>
<protein>
    <recommendedName>
        <fullName evidence="10">E3 ubiquitin-protein ligase</fullName>
        <ecNumber evidence="10">2.3.2.27</ecNumber>
    </recommendedName>
</protein>
<evidence type="ECO:0000256" key="5">
    <source>
        <dbReference type="ARBA" id="ARBA00022723"/>
    </source>
</evidence>
<dbReference type="EMBL" id="JAHIBW010000029">
    <property type="protein sequence ID" value="KAG7296252.1"/>
    <property type="molecule type" value="Genomic_DNA"/>
</dbReference>
<dbReference type="PANTHER" id="PTHR45877">
    <property type="entry name" value="E3 UBIQUITIN-PROTEIN LIGASE SIAH2"/>
    <property type="match status" value="1"/>
</dbReference>
<evidence type="ECO:0000256" key="3">
    <source>
        <dbReference type="ARBA" id="ARBA00009119"/>
    </source>
</evidence>
<feature type="compositionally biased region" description="Basic and acidic residues" evidence="11">
    <location>
        <begin position="267"/>
        <end position="278"/>
    </location>
</feature>
<accession>A0ABQ7PTI2</accession>
<evidence type="ECO:0000256" key="2">
    <source>
        <dbReference type="ARBA" id="ARBA00004906"/>
    </source>
</evidence>
<dbReference type="InterPro" id="IPR013010">
    <property type="entry name" value="Znf_SIAH"/>
</dbReference>
<dbReference type="SUPFAM" id="SSF57850">
    <property type="entry name" value="RING/U-box"/>
    <property type="match status" value="1"/>
</dbReference>
<keyword evidence="8 10" id="KW-0862">Zinc</keyword>
<organism evidence="14 15">
    <name type="scientific">Plutella xylostella</name>
    <name type="common">Diamondback moth</name>
    <name type="synonym">Plutella maculipennis</name>
    <dbReference type="NCBI Taxonomy" id="51655"/>
    <lineage>
        <taxon>Eukaryota</taxon>
        <taxon>Metazoa</taxon>
        <taxon>Ecdysozoa</taxon>
        <taxon>Arthropoda</taxon>
        <taxon>Hexapoda</taxon>
        <taxon>Insecta</taxon>
        <taxon>Pterygota</taxon>
        <taxon>Neoptera</taxon>
        <taxon>Endopterygota</taxon>
        <taxon>Lepidoptera</taxon>
        <taxon>Glossata</taxon>
        <taxon>Ditrysia</taxon>
        <taxon>Yponomeutoidea</taxon>
        <taxon>Plutellidae</taxon>
        <taxon>Plutella</taxon>
    </lineage>
</organism>
<dbReference type="Pfam" id="PF21362">
    <property type="entry name" value="Sina_RING"/>
    <property type="match status" value="1"/>
</dbReference>
<dbReference type="Gene3D" id="3.30.40.10">
    <property type="entry name" value="Zinc/RING finger domain, C3HC4 (zinc finger)"/>
    <property type="match status" value="2"/>
</dbReference>
<proteinExistence type="inferred from homology"/>
<evidence type="ECO:0000313" key="14">
    <source>
        <dbReference type="EMBL" id="KAG7296252.1"/>
    </source>
</evidence>
<dbReference type="InterPro" id="IPR004162">
    <property type="entry name" value="SINA-like_animal"/>
</dbReference>
<keyword evidence="4" id="KW-0808">Transferase</keyword>
<dbReference type="EC" id="2.3.2.27" evidence="10"/>
<evidence type="ECO:0000256" key="6">
    <source>
        <dbReference type="ARBA" id="ARBA00022771"/>
    </source>
</evidence>
<dbReference type="PROSITE" id="PS51081">
    <property type="entry name" value="ZF_SIAH"/>
    <property type="match status" value="1"/>
</dbReference>
<dbReference type="Proteomes" id="UP000823941">
    <property type="component" value="Chromosome 29"/>
</dbReference>
<comment type="pathway">
    <text evidence="2 10">Protein modification; protein ubiquitination.</text>
</comment>
<dbReference type="InterPro" id="IPR018121">
    <property type="entry name" value="7-in-absentia-prot_TRAF-dom"/>
</dbReference>
<comment type="caution">
    <text evidence="14">The sequence shown here is derived from an EMBL/GenBank/DDBJ whole genome shotgun (WGS) entry which is preliminary data.</text>
</comment>
<feature type="region of interest" description="Disordered" evidence="11">
    <location>
        <begin position="264"/>
        <end position="333"/>
    </location>
</feature>
<gene>
    <name evidence="14" type="ORF">JYU34_021367</name>
</gene>
<evidence type="ECO:0000259" key="12">
    <source>
        <dbReference type="PROSITE" id="PS50089"/>
    </source>
</evidence>
<evidence type="ECO:0000256" key="7">
    <source>
        <dbReference type="ARBA" id="ARBA00022786"/>
    </source>
</evidence>
<reference evidence="14 15" key="1">
    <citation type="submission" date="2021-06" db="EMBL/GenBank/DDBJ databases">
        <title>A haploid diamondback moth (Plutella xylostella L.) genome assembly resolves 31 chromosomes and identifies a diamide resistance mutation.</title>
        <authorList>
            <person name="Ward C.M."/>
            <person name="Perry K.D."/>
            <person name="Baker G."/>
            <person name="Powis K."/>
            <person name="Heckel D.G."/>
            <person name="Baxter S.W."/>
        </authorList>
    </citation>
    <scope>NUCLEOTIDE SEQUENCE [LARGE SCALE GENOMIC DNA]</scope>
    <source>
        <strain evidence="14 15">LV</strain>
        <tissue evidence="14">Single pupa</tissue>
    </source>
</reference>
<dbReference type="Pfam" id="PF03145">
    <property type="entry name" value="Sina_TRAF"/>
    <property type="match status" value="1"/>
</dbReference>
<comment type="similarity">
    <text evidence="3 10">Belongs to the SINA (Seven in absentia) family.</text>
</comment>
<dbReference type="InterPro" id="IPR013083">
    <property type="entry name" value="Znf_RING/FYVE/PHD"/>
</dbReference>
<comment type="function">
    <text evidence="10">E3 ubiquitin-protein ligase that mediates ubiquitination and subsequent proteasomal degradation of target proteins. E3 ubiquitin ligases accept ubiquitin from an E2 ubiquitin-conjugating enzyme in the form of a thioester and then directly transfers the ubiquitin to targeted substrates.</text>
</comment>
<dbReference type="PROSITE" id="PS50089">
    <property type="entry name" value="ZF_RING_2"/>
    <property type="match status" value="1"/>
</dbReference>
<comment type="domain">
    <text evidence="10">The RING-type zinc finger domain is essential for ubiquitin ligase activity.</text>
</comment>
<keyword evidence="7 10" id="KW-0833">Ubl conjugation pathway</keyword>
<evidence type="ECO:0000256" key="9">
    <source>
        <dbReference type="PROSITE-ProRule" id="PRU00455"/>
    </source>
</evidence>
<name>A0ABQ7PTI2_PLUXY</name>
<dbReference type="CDD" id="cd16571">
    <property type="entry name" value="RING-HC_SIAHs"/>
    <property type="match status" value="1"/>
</dbReference>
<dbReference type="Pfam" id="PF21361">
    <property type="entry name" value="Sina_ZnF"/>
    <property type="match status" value="1"/>
</dbReference>
<comment type="catalytic activity">
    <reaction evidence="1 10">
        <text>S-ubiquitinyl-[E2 ubiquitin-conjugating enzyme]-L-cysteine + [acceptor protein]-L-lysine = [E2 ubiquitin-conjugating enzyme]-L-cysteine + N(6)-ubiquitinyl-[acceptor protein]-L-lysine.</text>
        <dbReference type="EC" id="2.3.2.27"/>
    </reaction>
</comment>
<evidence type="ECO:0000256" key="10">
    <source>
        <dbReference type="RuleBase" id="RU201113"/>
    </source>
</evidence>
<feature type="compositionally biased region" description="Pro residues" evidence="11">
    <location>
        <begin position="294"/>
        <end position="305"/>
    </location>
</feature>
<keyword evidence="15" id="KW-1185">Reference proteome</keyword>
<evidence type="ECO:0000256" key="1">
    <source>
        <dbReference type="ARBA" id="ARBA00000900"/>
    </source>
</evidence>
<feature type="domain" description="SIAH-type" evidence="13">
    <location>
        <begin position="71"/>
        <end position="133"/>
    </location>
</feature>
<keyword evidence="5 10" id="KW-0479">Metal-binding</keyword>